<evidence type="ECO:0008006" key="3">
    <source>
        <dbReference type="Google" id="ProtNLM"/>
    </source>
</evidence>
<dbReference type="PROSITE" id="PS51257">
    <property type="entry name" value="PROKAR_LIPOPROTEIN"/>
    <property type="match status" value="1"/>
</dbReference>
<accession>A0AAV7RQP8</accession>
<dbReference type="PROSITE" id="PS00141">
    <property type="entry name" value="ASP_PROTEASE"/>
    <property type="match status" value="1"/>
</dbReference>
<dbReference type="InterPro" id="IPR001969">
    <property type="entry name" value="Aspartic_peptidase_AS"/>
</dbReference>
<dbReference type="InterPro" id="IPR021109">
    <property type="entry name" value="Peptidase_aspartic_dom_sf"/>
</dbReference>
<name>A0AAV7RQP8_PLEWA</name>
<dbReference type="GO" id="GO:0004190">
    <property type="term" value="F:aspartic-type endopeptidase activity"/>
    <property type="evidence" value="ECO:0007669"/>
    <property type="project" value="InterPro"/>
</dbReference>
<evidence type="ECO:0000313" key="1">
    <source>
        <dbReference type="EMBL" id="KAJ1154298.1"/>
    </source>
</evidence>
<gene>
    <name evidence="1" type="ORF">NDU88_007051</name>
</gene>
<dbReference type="CDD" id="cd00303">
    <property type="entry name" value="retropepsin_like"/>
    <property type="match status" value="1"/>
</dbReference>
<comment type="caution">
    <text evidence="1">The sequence shown here is derived from an EMBL/GenBank/DDBJ whole genome shotgun (WGS) entry which is preliminary data.</text>
</comment>
<dbReference type="EMBL" id="JANPWB010000009">
    <property type="protein sequence ID" value="KAJ1154298.1"/>
    <property type="molecule type" value="Genomic_DNA"/>
</dbReference>
<dbReference type="AlphaFoldDB" id="A0AAV7RQP8"/>
<protein>
    <recommendedName>
        <fullName evidence="3">Peptidase A2 domain-containing protein</fullName>
    </recommendedName>
</protein>
<reference evidence="1" key="1">
    <citation type="journal article" date="2022" name="bioRxiv">
        <title>Sequencing and chromosome-scale assembly of the giantPleurodeles waltlgenome.</title>
        <authorList>
            <person name="Brown T."/>
            <person name="Elewa A."/>
            <person name="Iarovenko S."/>
            <person name="Subramanian E."/>
            <person name="Araus A.J."/>
            <person name="Petzold A."/>
            <person name="Susuki M."/>
            <person name="Suzuki K.-i.T."/>
            <person name="Hayashi T."/>
            <person name="Toyoda A."/>
            <person name="Oliveira C."/>
            <person name="Osipova E."/>
            <person name="Leigh N.D."/>
            <person name="Simon A."/>
            <person name="Yun M.H."/>
        </authorList>
    </citation>
    <scope>NUCLEOTIDE SEQUENCE</scope>
    <source>
        <strain evidence="1">20211129_DDA</strain>
        <tissue evidence="1">Liver</tissue>
    </source>
</reference>
<dbReference type="SUPFAM" id="SSF50630">
    <property type="entry name" value="Acid proteases"/>
    <property type="match status" value="1"/>
</dbReference>
<proteinExistence type="predicted"/>
<dbReference type="Proteomes" id="UP001066276">
    <property type="component" value="Chromosome 5"/>
</dbReference>
<dbReference type="Pfam" id="PF13975">
    <property type="entry name" value="gag-asp_proteas"/>
    <property type="match status" value="1"/>
</dbReference>
<keyword evidence="2" id="KW-1185">Reference proteome</keyword>
<evidence type="ECO:0000313" key="2">
    <source>
        <dbReference type="Proteomes" id="UP001066276"/>
    </source>
</evidence>
<dbReference type="GO" id="GO:0006508">
    <property type="term" value="P:proteolysis"/>
    <property type="evidence" value="ECO:0007669"/>
    <property type="project" value="InterPro"/>
</dbReference>
<dbReference type="Gene3D" id="2.40.70.10">
    <property type="entry name" value="Acid Proteases"/>
    <property type="match status" value="1"/>
</dbReference>
<organism evidence="1 2">
    <name type="scientific">Pleurodeles waltl</name>
    <name type="common">Iberian ribbed newt</name>
    <dbReference type="NCBI Taxonomy" id="8319"/>
    <lineage>
        <taxon>Eukaryota</taxon>
        <taxon>Metazoa</taxon>
        <taxon>Chordata</taxon>
        <taxon>Craniata</taxon>
        <taxon>Vertebrata</taxon>
        <taxon>Euteleostomi</taxon>
        <taxon>Amphibia</taxon>
        <taxon>Batrachia</taxon>
        <taxon>Caudata</taxon>
        <taxon>Salamandroidea</taxon>
        <taxon>Salamandridae</taxon>
        <taxon>Pleurodelinae</taxon>
        <taxon>Pleurodeles</taxon>
    </lineage>
</organism>
<sequence length="195" mass="21968">MRAYVPRKTASSGGGVAGCFLFPKWLVQTSRPRRERWVSPPLTDMLMMLVQPRVSEQRTAVWIRAREPERTTINGVGITALIDTGASVNVIDDKQFSRLQPRPEQLPMRVKNCTYGGTEPLPLKGVIKEEVRRGDMKTTTRFHVTKGNTRTLLGCLVAEDLGLIFFAKQVHQSHAEEVLDEFPEFFQGLECLKGV</sequence>